<sequence length="466" mass="53050">MMTSNSYSCENSVHTKVEDDFDFDSNTLEKCVLWVKARGFEKICLQFPDTLLSYSANIVKKLKKHLENKVFILGDTTCGSCCVDEIAANHINADAIIHFGHACLNPTARLPVFHILPKKQFNIENFVSQFKSFFHNVHEKIILFYDVSHAHVVEKIWKLLTSEYRELVLSKLNCKSNVEFIDSQNEDDRNILICGRTWTLDNGGKLSDYQAMYIGGNDKTLATLTMSIPTKSWHYVFNNEVKYFEVMNNPWLKRRRYLVEKLKDARTVGIVVATLGIKDYLDALSSIKSILKKKNKKSYIFSIGKPNPSKLANFSEIDVFVVIACPENEIFDSKEYFKPIVTPFEVELAFNNSRTFSTNYCLDFRQLLPSGENYVEFITKNNADVSLINGDIRDDEDIQVISDEMNVLSCKNKGTVAVGKAGANYLLERSWQGLKQSLGESEIKHAEKGRCGLPINYDSEPFSTSS</sequence>
<dbReference type="FunFam" id="3.40.50.11860:FF:000001">
    <property type="entry name" value="2-(3-amino-3-carboxypropyl)histidine synthase subunit 2"/>
    <property type="match status" value="1"/>
</dbReference>
<dbReference type="Pfam" id="PF01866">
    <property type="entry name" value="Diphthamide_syn"/>
    <property type="match status" value="1"/>
</dbReference>
<reference evidence="10" key="2">
    <citation type="submission" date="2023-03" db="EMBL/GenBank/DDBJ databases">
        <authorList>
            <person name="Inwood S.N."/>
            <person name="Skelly J.G."/>
            <person name="Guhlin J."/>
            <person name="Harrop T.W.R."/>
            <person name="Goldson S.G."/>
            <person name="Dearden P.K."/>
        </authorList>
    </citation>
    <scope>NUCLEOTIDE SEQUENCE</scope>
    <source>
        <strain evidence="10">Lincoln</strain>
        <tissue evidence="10">Whole body</tissue>
    </source>
</reference>
<dbReference type="SFLD" id="SFLDG01121">
    <property type="entry name" value="Diphthamide_biosynthesis"/>
    <property type="match status" value="1"/>
</dbReference>
<keyword evidence="5 9" id="KW-0479">Metal-binding</keyword>
<evidence type="ECO:0000256" key="7">
    <source>
        <dbReference type="ARBA" id="ARBA00023014"/>
    </source>
</evidence>
<evidence type="ECO:0000256" key="6">
    <source>
        <dbReference type="ARBA" id="ARBA00023004"/>
    </source>
</evidence>
<dbReference type="AlphaFoldDB" id="A0AA39KGE6"/>
<dbReference type="InterPro" id="IPR010014">
    <property type="entry name" value="DHP2"/>
</dbReference>
<dbReference type="GO" id="GO:0051536">
    <property type="term" value="F:iron-sulfur cluster binding"/>
    <property type="evidence" value="ECO:0007669"/>
    <property type="project" value="UniProtKB-KW"/>
</dbReference>
<evidence type="ECO:0000313" key="11">
    <source>
        <dbReference type="Proteomes" id="UP001168972"/>
    </source>
</evidence>
<accession>A0AA39KGE6</accession>
<dbReference type="NCBIfam" id="TIGR00322">
    <property type="entry name" value="diphth2_R"/>
    <property type="match status" value="1"/>
</dbReference>
<evidence type="ECO:0000256" key="9">
    <source>
        <dbReference type="RuleBase" id="RU364133"/>
    </source>
</evidence>
<dbReference type="FunFam" id="3.40.50.11840:FF:000002">
    <property type="entry name" value="2-(3-amino-3-carboxypropyl)histidine synthase subunit 2"/>
    <property type="match status" value="1"/>
</dbReference>
<evidence type="ECO:0000256" key="1">
    <source>
        <dbReference type="ARBA" id="ARBA00001966"/>
    </source>
</evidence>
<comment type="function">
    <text evidence="8 9">Required for the first step of diphthamide biosynthesis, a post-translational modification of histidine which occurs in elongation factor 2. DPH1 and DPH2 transfer a 3-amino-3-carboxypropyl (ACP) group from S-adenosyl-L-methionine (SAM) to a histidine residue, the reaction is assisted by a reduction system comprising DPH3 and a NADH-dependent reductase. Facilitates the reduction of the catalytic iron-sulfur cluster found in the DPH1 subunit.</text>
</comment>
<dbReference type="Gene3D" id="3.40.50.11840">
    <property type="entry name" value="Diphthamide synthesis DPH1/DPH2 domain 1"/>
    <property type="match status" value="1"/>
</dbReference>
<evidence type="ECO:0000256" key="8">
    <source>
        <dbReference type="ARBA" id="ARBA00045159"/>
    </source>
</evidence>
<dbReference type="Gene3D" id="3.40.50.11860">
    <property type="entry name" value="Diphthamide synthesis DPH1/DPH2 domain 3"/>
    <property type="match status" value="1"/>
</dbReference>
<evidence type="ECO:0000256" key="3">
    <source>
        <dbReference type="ARBA" id="ARBA00006179"/>
    </source>
</evidence>
<comment type="caution">
    <text evidence="10">The sequence shown here is derived from an EMBL/GenBank/DDBJ whole genome shotgun (WGS) entry which is preliminary data.</text>
</comment>
<dbReference type="InterPro" id="IPR042263">
    <property type="entry name" value="DPH1/DPH2_1"/>
</dbReference>
<dbReference type="Proteomes" id="UP001168972">
    <property type="component" value="Unassembled WGS sequence"/>
</dbReference>
<keyword evidence="7 9" id="KW-0411">Iron-sulfur</keyword>
<organism evidence="10 11">
    <name type="scientific">Microctonus hyperodae</name>
    <name type="common">Parasitoid wasp</name>
    <dbReference type="NCBI Taxonomy" id="165561"/>
    <lineage>
        <taxon>Eukaryota</taxon>
        <taxon>Metazoa</taxon>
        <taxon>Ecdysozoa</taxon>
        <taxon>Arthropoda</taxon>
        <taxon>Hexapoda</taxon>
        <taxon>Insecta</taxon>
        <taxon>Pterygota</taxon>
        <taxon>Neoptera</taxon>
        <taxon>Endopterygota</taxon>
        <taxon>Hymenoptera</taxon>
        <taxon>Apocrita</taxon>
        <taxon>Ichneumonoidea</taxon>
        <taxon>Braconidae</taxon>
        <taxon>Euphorinae</taxon>
        <taxon>Microctonus</taxon>
    </lineage>
</organism>
<dbReference type="InterPro" id="IPR042265">
    <property type="entry name" value="DPH1/DPH2_3"/>
</dbReference>
<reference evidence="10" key="1">
    <citation type="journal article" date="2023" name="bioRxiv">
        <title>Scaffold-level genome assemblies of two parasitoid biocontrol wasps reveal the parthenogenesis mechanism and an associated novel virus.</title>
        <authorList>
            <person name="Inwood S."/>
            <person name="Skelly J."/>
            <person name="Guhlin J."/>
            <person name="Harrop T."/>
            <person name="Goldson S."/>
            <person name="Dearden P."/>
        </authorList>
    </citation>
    <scope>NUCLEOTIDE SEQUENCE</scope>
    <source>
        <strain evidence="10">Lincoln</strain>
        <tissue evidence="10">Whole body</tissue>
    </source>
</reference>
<dbReference type="InterPro" id="IPR016435">
    <property type="entry name" value="DPH1/DPH2"/>
</dbReference>
<dbReference type="PANTHER" id="PTHR10762">
    <property type="entry name" value="DIPHTHAMIDE BIOSYNTHESIS PROTEIN"/>
    <property type="match status" value="1"/>
</dbReference>
<evidence type="ECO:0000256" key="2">
    <source>
        <dbReference type="ARBA" id="ARBA00005156"/>
    </source>
</evidence>
<keyword evidence="11" id="KW-1185">Reference proteome</keyword>
<evidence type="ECO:0000313" key="10">
    <source>
        <dbReference type="EMBL" id="KAK0161620.1"/>
    </source>
</evidence>
<gene>
    <name evidence="10" type="ORF">PV327_010075</name>
</gene>
<evidence type="ECO:0000256" key="4">
    <source>
        <dbReference type="ARBA" id="ARBA00021914"/>
    </source>
</evidence>
<comment type="pathway">
    <text evidence="2 9">Protein modification; peptidyl-diphthamide biosynthesis.</text>
</comment>
<comment type="similarity">
    <text evidence="3 9">Belongs to the DPH1/DPH2 family. DPH2 subfamily.</text>
</comment>
<protein>
    <recommendedName>
        <fullName evidence="4 9">2-(3-amino-3-carboxypropyl)histidine synthase subunit 2</fullName>
    </recommendedName>
</protein>
<keyword evidence="6 9" id="KW-0408">Iron</keyword>
<dbReference type="GO" id="GO:0090560">
    <property type="term" value="F:2-(3-amino-3-carboxypropyl)histidine synthase activity"/>
    <property type="evidence" value="ECO:0007669"/>
    <property type="project" value="InterPro"/>
</dbReference>
<name>A0AA39KGE6_MICHY</name>
<dbReference type="GO" id="GO:0046872">
    <property type="term" value="F:metal ion binding"/>
    <property type="evidence" value="ECO:0007669"/>
    <property type="project" value="UniProtKB-KW"/>
</dbReference>
<comment type="cofactor">
    <cofactor evidence="1">
        <name>[4Fe-4S] cluster</name>
        <dbReference type="ChEBI" id="CHEBI:49883"/>
    </cofactor>
</comment>
<dbReference type="SFLD" id="SFLDS00032">
    <property type="entry name" value="Radical_SAM_3-amino-3-carboxyp"/>
    <property type="match status" value="1"/>
</dbReference>
<dbReference type="EMBL" id="JAQQBR010001835">
    <property type="protein sequence ID" value="KAK0161620.1"/>
    <property type="molecule type" value="Genomic_DNA"/>
</dbReference>
<proteinExistence type="inferred from homology"/>
<dbReference type="NCBIfam" id="TIGR00272">
    <property type="entry name" value="DPH2"/>
    <property type="match status" value="1"/>
</dbReference>
<evidence type="ECO:0000256" key="5">
    <source>
        <dbReference type="ARBA" id="ARBA00022723"/>
    </source>
</evidence>
<dbReference type="GO" id="GO:0017183">
    <property type="term" value="P:protein histidyl modification to diphthamide"/>
    <property type="evidence" value="ECO:0007669"/>
    <property type="project" value="InterPro"/>
</dbReference>
<dbReference type="PANTHER" id="PTHR10762:SF2">
    <property type="entry name" value="2-(3-AMINO-3-CARBOXYPROPYL)HISTIDINE SYNTHASE SUBUNIT 2"/>
    <property type="match status" value="1"/>
</dbReference>